<dbReference type="AlphaFoldDB" id="A0A8I5ZMX7"/>
<gene>
    <name evidence="3" type="primary">Lrp1b</name>
</gene>
<proteinExistence type="predicted"/>
<evidence type="ECO:0000313" key="2">
    <source>
        <dbReference type="Proteomes" id="UP000002494"/>
    </source>
</evidence>
<reference evidence="1" key="1">
    <citation type="submission" date="2024-01" db="EMBL/GenBank/DDBJ databases">
        <title>GRCr8: a new rat reference genome assembly contstructed from accurate long reads and long range scaffolding.</title>
        <authorList>
            <person name="Doris P.A."/>
            <person name="Kalbfleisch T."/>
            <person name="Li K."/>
            <person name="Howe K."/>
            <person name="Wood J."/>
        </authorList>
    </citation>
    <scope>NUCLEOTIDE SEQUENCE [LARGE SCALE GENOMIC DNA]</scope>
    <source>
        <strain evidence="1">Brown Norway</strain>
    </source>
</reference>
<dbReference type="Ensembl" id="ENSRNOT00000103918.2">
    <property type="protein sequence ID" value="ENSRNOP00000078520.2"/>
    <property type="gene ID" value="ENSRNOG00000079285.1"/>
</dbReference>
<keyword evidence="2" id="KW-1185">Reference proteome</keyword>
<reference evidence="1" key="2">
    <citation type="submission" date="2025-08" db="UniProtKB">
        <authorList>
            <consortium name="Ensembl"/>
        </authorList>
    </citation>
    <scope>IDENTIFICATION</scope>
    <source>
        <strain evidence="1">Brown Norway</strain>
    </source>
</reference>
<accession>A0A8I5ZMX7</accession>
<organism evidence="1 2">
    <name type="scientific">Rattus norvegicus</name>
    <name type="common">Rat</name>
    <dbReference type="NCBI Taxonomy" id="10116"/>
    <lineage>
        <taxon>Eukaryota</taxon>
        <taxon>Metazoa</taxon>
        <taxon>Chordata</taxon>
        <taxon>Craniata</taxon>
        <taxon>Vertebrata</taxon>
        <taxon>Euteleostomi</taxon>
        <taxon>Mammalia</taxon>
        <taxon>Eutheria</taxon>
        <taxon>Euarchontoglires</taxon>
        <taxon>Glires</taxon>
        <taxon>Rodentia</taxon>
        <taxon>Myomorpha</taxon>
        <taxon>Muroidea</taxon>
        <taxon>Muridae</taxon>
        <taxon>Murinae</taxon>
        <taxon>Rattus</taxon>
    </lineage>
</organism>
<sequence>MTRLGSRLPAAAARPRVPPTSLQHRLTGKIIMSQLLLAILTLSGLLPNAEVLTVGADQGPVRFVPFPPGTFGLGCGFCLGIPSAADVGAEFAFL</sequence>
<name>A0A8I5ZMX7_RAT</name>
<dbReference type="RGD" id="1306160">
    <property type="gene designation" value="Lrp1b"/>
</dbReference>
<evidence type="ECO:0000313" key="3">
    <source>
        <dbReference type="RGD" id="1306160"/>
    </source>
</evidence>
<reference evidence="1" key="3">
    <citation type="submission" date="2025-09" db="UniProtKB">
        <authorList>
            <consortium name="Ensembl"/>
        </authorList>
    </citation>
    <scope>IDENTIFICATION</scope>
    <source>
        <strain evidence="1">Brown Norway</strain>
    </source>
</reference>
<dbReference type="Proteomes" id="UP000002494">
    <property type="component" value="Chromosome 3"/>
</dbReference>
<dbReference type="AGR" id="RGD:1306160"/>
<evidence type="ECO:0000313" key="1">
    <source>
        <dbReference type="Ensembl" id="ENSRNOP00000078520.2"/>
    </source>
</evidence>
<protein>
    <submittedName>
        <fullName evidence="1">Uncharacterized protein</fullName>
    </submittedName>
</protein>